<protein>
    <submittedName>
        <fullName evidence="1">Uncharacterized protein</fullName>
    </submittedName>
</protein>
<organism evidence="1 2">
    <name type="scientific">Dorcoceras hygrometricum</name>
    <dbReference type="NCBI Taxonomy" id="472368"/>
    <lineage>
        <taxon>Eukaryota</taxon>
        <taxon>Viridiplantae</taxon>
        <taxon>Streptophyta</taxon>
        <taxon>Embryophyta</taxon>
        <taxon>Tracheophyta</taxon>
        <taxon>Spermatophyta</taxon>
        <taxon>Magnoliopsida</taxon>
        <taxon>eudicotyledons</taxon>
        <taxon>Gunneridae</taxon>
        <taxon>Pentapetalae</taxon>
        <taxon>asterids</taxon>
        <taxon>lamiids</taxon>
        <taxon>Lamiales</taxon>
        <taxon>Gesneriaceae</taxon>
        <taxon>Didymocarpoideae</taxon>
        <taxon>Trichosporeae</taxon>
        <taxon>Loxocarpinae</taxon>
        <taxon>Dorcoceras</taxon>
    </lineage>
</organism>
<evidence type="ECO:0000313" key="2">
    <source>
        <dbReference type="Proteomes" id="UP000250235"/>
    </source>
</evidence>
<dbReference type="EMBL" id="KQ988480">
    <property type="protein sequence ID" value="KZV55627.1"/>
    <property type="molecule type" value="Genomic_DNA"/>
</dbReference>
<gene>
    <name evidence="1" type="ORF">F511_33516</name>
</gene>
<sequence length="152" mass="15533">MNSANAGQNDRMQLLIMNSATTVYETDATAEILPPFPVSVLGKVGGAALLRSSCVFETPSDSSPGLGELQVVVSYSFGLPVVTDVLCTAHAFARHDTLPAVSDCCFMLLFVLGFDPDVPLGLVVLLSACFSGLPGYSAGHGVDPAGGSPGGV</sequence>
<proteinExistence type="predicted"/>
<keyword evidence="2" id="KW-1185">Reference proteome</keyword>
<dbReference type="AlphaFoldDB" id="A0A2Z7DEY7"/>
<reference evidence="1 2" key="1">
    <citation type="journal article" date="2015" name="Proc. Natl. Acad. Sci. U.S.A.">
        <title>The resurrection genome of Boea hygrometrica: A blueprint for survival of dehydration.</title>
        <authorList>
            <person name="Xiao L."/>
            <person name="Yang G."/>
            <person name="Zhang L."/>
            <person name="Yang X."/>
            <person name="Zhao S."/>
            <person name="Ji Z."/>
            <person name="Zhou Q."/>
            <person name="Hu M."/>
            <person name="Wang Y."/>
            <person name="Chen M."/>
            <person name="Xu Y."/>
            <person name="Jin H."/>
            <person name="Xiao X."/>
            <person name="Hu G."/>
            <person name="Bao F."/>
            <person name="Hu Y."/>
            <person name="Wan P."/>
            <person name="Li L."/>
            <person name="Deng X."/>
            <person name="Kuang T."/>
            <person name="Xiang C."/>
            <person name="Zhu J.K."/>
            <person name="Oliver M.J."/>
            <person name="He Y."/>
        </authorList>
    </citation>
    <scope>NUCLEOTIDE SEQUENCE [LARGE SCALE GENOMIC DNA]</scope>
    <source>
        <strain evidence="2">cv. XS01</strain>
    </source>
</reference>
<dbReference type="Proteomes" id="UP000250235">
    <property type="component" value="Unassembled WGS sequence"/>
</dbReference>
<accession>A0A2Z7DEY7</accession>
<name>A0A2Z7DEY7_9LAMI</name>
<evidence type="ECO:0000313" key="1">
    <source>
        <dbReference type="EMBL" id="KZV55627.1"/>
    </source>
</evidence>